<comment type="subcellular location">
    <subcellularLocation>
        <location evidence="1">Nucleus</location>
    </subcellularLocation>
</comment>
<evidence type="ECO:0000256" key="1">
    <source>
        <dbReference type="ARBA" id="ARBA00004123"/>
    </source>
</evidence>
<dbReference type="SMART" id="SM00146">
    <property type="entry name" value="PI3Kc"/>
    <property type="match status" value="1"/>
</dbReference>
<dbReference type="InterPro" id="IPR000403">
    <property type="entry name" value="PI3/4_kinase_cat_dom"/>
</dbReference>
<comment type="similarity">
    <text evidence="2">Belongs to the PI3/PI4-kinase family. ATM subfamily.</text>
</comment>
<keyword evidence="7" id="KW-0227">DNA damage</keyword>
<evidence type="ECO:0000313" key="16">
    <source>
        <dbReference type="Proteomes" id="UP001153148"/>
    </source>
</evidence>
<evidence type="ECO:0000256" key="2">
    <source>
        <dbReference type="ARBA" id="ARBA00010769"/>
    </source>
</evidence>
<keyword evidence="10" id="KW-0234">DNA repair</keyword>
<accession>A0ABN7NWR5</accession>
<organism evidence="15 16">
    <name type="scientific">Timema podura</name>
    <name type="common">Walking stick</name>
    <dbReference type="NCBI Taxonomy" id="61482"/>
    <lineage>
        <taxon>Eukaryota</taxon>
        <taxon>Metazoa</taxon>
        <taxon>Ecdysozoa</taxon>
        <taxon>Arthropoda</taxon>
        <taxon>Hexapoda</taxon>
        <taxon>Insecta</taxon>
        <taxon>Pterygota</taxon>
        <taxon>Neoptera</taxon>
        <taxon>Polyneoptera</taxon>
        <taxon>Phasmatodea</taxon>
        <taxon>Timematodea</taxon>
        <taxon>Timematoidea</taxon>
        <taxon>Timematidae</taxon>
        <taxon>Timema</taxon>
    </lineage>
</organism>
<evidence type="ECO:0000256" key="7">
    <source>
        <dbReference type="ARBA" id="ARBA00022763"/>
    </source>
</evidence>
<dbReference type="InterPro" id="IPR014009">
    <property type="entry name" value="PIK_FAT"/>
</dbReference>
<dbReference type="Pfam" id="PF00454">
    <property type="entry name" value="PI3_PI4_kinase"/>
    <property type="match status" value="1"/>
</dbReference>
<reference evidence="15" key="1">
    <citation type="submission" date="2021-03" db="EMBL/GenBank/DDBJ databases">
        <authorList>
            <person name="Tran Van P."/>
        </authorList>
    </citation>
    <scope>NUCLEOTIDE SEQUENCE</scope>
</reference>
<dbReference type="InterPro" id="IPR050517">
    <property type="entry name" value="DDR_Repair_Kinase"/>
</dbReference>
<dbReference type="InterPro" id="IPR036940">
    <property type="entry name" value="PI3/4_kinase_cat_sf"/>
</dbReference>
<dbReference type="InterPro" id="IPR057564">
    <property type="entry name" value="HEAT_ATR"/>
</dbReference>
<evidence type="ECO:0000256" key="10">
    <source>
        <dbReference type="ARBA" id="ARBA00023204"/>
    </source>
</evidence>
<dbReference type="Gene3D" id="1.10.1070.11">
    <property type="entry name" value="Phosphatidylinositol 3-/4-kinase, catalytic domain"/>
    <property type="match status" value="1"/>
</dbReference>
<dbReference type="EC" id="2.7.11.1" evidence="3"/>
<dbReference type="PANTHER" id="PTHR11139:SF69">
    <property type="entry name" value="SERINE_THREONINE-PROTEIN KINASE ATR"/>
    <property type="match status" value="1"/>
</dbReference>
<gene>
    <name evidence="15" type="ORF">TPAB3V08_LOCUS5011</name>
</gene>
<evidence type="ECO:0000256" key="11">
    <source>
        <dbReference type="ARBA" id="ARBA00023242"/>
    </source>
</evidence>
<keyword evidence="11" id="KW-0539">Nucleus</keyword>
<evidence type="ECO:0000256" key="6">
    <source>
        <dbReference type="ARBA" id="ARBA00022741"/>
    </source>
</evidence>
<dbReference type="InterPro" id="IPR018936">
    <property type="entry name" value="PI3/4_kinase_CS"/>
</dbReference>
<dbReference type="InterPro" id="IPR003151">
    <property type="entry name" value="PIK-rel_kinase_FAT"/>
</dbReference>
<evidence type="ECO:0000313" key="15">
    <source>
        <dbReference type="EMBL" id="CAG2058036.1"/>
    </source>
</evidence>
<evidence type="ECO:0000256" key="9">
    <source>
        <dbReference type="ARBA" id="ARBA00022840"/>
    </source>
</evidence>
<evidence type="ECO:0000256" key="4">
    <source>
        <dbReference type="ARBA" id="ARBA00022527"/>
    </source>
</evidence>
<feature type="domain" description="PI3K/PI4K catalytic" evidence="13">
    <location>
        <begin position="438"/>
        <end position="660"/>
    </location>
</feature>
<proteinExistence type="inferred from homology"/>
<sequence length="660" mass="75749">MKLENVQQSSSVLEPILSLRRTVLELSSRLLEDQVPSAARELEPLIGKLWLKSAELARKAGSFHQAYNCILNAQKYNLKELFMEKAKLHWEKGEQELAFTTLRRGLQEQFPDMANFKNMAAGERKEDRKLCAEAKLLVATYNDETVNVDMDVNIGSYKEAVNVYREWEKSLVCLAQYYDRVLMSVSEEEKDLKFGSSDIFLLVDLVVDLTMILTFTPTPWKMLTCTISMPRLLSIYLDYGTRFADIAKKNKGSRVQEVAAMKGYLDKMSNLMDNYMQRLPPYMFLTAFSQIISRICHPLPDVYSRVKMLIVKLILAFPQQCMWMFIASWKSSFPLLSKRSHEILQDPLLKQARLNKFISDFNRLADKFIELINTPVDESVTSTTVSDVVRGLPLLFQTNFSKIMIPVQQLRSIMLPSSEDGKNLHNPFPRSMVYIVGMDEEVTILASLQKPRRFGFRGSDGKLHLMMGKPKDDLRKDFRIMEFHSIINKYLQKDPESRQRGLRICTYSVVPLNEECGIVEWVPNLIGLRPLMLEMYKDRKILVTGRELKKVACAVSDPVTKKKKVFLEFLLPKHPPVLADWFRQTFPDPYSWFCARTAYNRTTAVMSIVGYIVGLGDRHGENILIDCTTGDAIHVDFNCLFNKGIGQGSDKLSDILLRGL</sequence>
<feature type="domain" description="FAT" evidence="14">
    <location>
        <begin position="1"/>
        <end position="331"/>
    </location>
</feature>
<evidence type="ECO:0000259" key="14">
    <source>
        <dbReference type="PROSITE" id="PS51189"/>
    </source>
</evidence>
<evidence type="ECO:0000256" key="12">
    <source>
        <dbReference type="ARBA" id="ARBA00024420"/>
    </source>
</evidence>
<keyword evidence="4" id="KW-0723">Serine/threonine-protein kinase</keyword>
<comment type="caution">
    <text evidence="15">The sequence shown here is derived from an EMBL/GenBank/DDBJ whole genome shotgun (WGS) entry which is preliminary data.</text>
</comment>
<dbReference type="Proteomes" id="UP001153148">
    <property type="component" value="Unassembled WGS sequence"/>
</dbReference>
<name>A0ABN7NWR5_TIMPD</name>
<dbReference type="SUPFAM" id="SSF56112">
    <property type="entry name" value="Protein kinase-like (PK-like)"/>
    <property type="match status" value="1"/>
</dbReference>
<protein>
    <recommendedName>
        <fullName evidence="12">Serine/threonine-protein kinase ATR</fullName>
        <ecNumber evidence="3">2.7.11.1</ecNumber>
    </recommendedName>
</protein>
<dbReference type="Pfam" id="PF02259">
    <property type="entry name" value="FAT"/>
    <property type="match status" value="1"/>
</dbReference>
<dbReference type="PROSITE" id="PS00916">
    <property type="entry name" value="PI3_4_KINASE_2"/>
    <property type="match status" value="1"/>
</dbReference>
<dbReference type="EMBL" id="CAJPIN010006506">
    <property type="protein sequence ID" value="CAG2058036.1"/>
    <property type="molecule type" value="Genomic_DNA"/>
</dbReference>
<dbReference type="InterPro" id="IPR011009">
    <property type="entry name" value="Kinase-like_dom_sf"/>
</dbReference>
<dbReference type="PROSITE" id="PS51189">
    <property type="entry name" value="FAT"/>
    <property type="match status" value="1"/>
</dbReference>
<keyword evidence="6" id="KW-0547">Nucleotide-binding</keyword>
<evidence type="ECO:0000259" key="13">
    <source>
        <dbReference type="PROSITE" id="PS50290"/>
    </source>
</evidence>
<dbReference type="PROSITE" id="PS50290">
    <property type="entry name" value="PI3_4_KINASE_3"/>
    <property type="match status" value="1"/>
</dbReference>
<dbReference type="Gene3D" id="3.30.1010.10">
    <property type="entry name" value="Phosphatidylinositol 3-kinase Catalytic Subunit, Chain A, domain 4"/>
    <property type="match status" value="1"/>
</dbReference>
<dbReference type="PANTHER" id="PTHR11139">
    <property type="entry name" value="ATAXIA TELANGIECTASIA MUTATED ATM -RELATED"/>
    <property type="match status" value="1"/>
</dbReference>
<keyword evidence="8" id="KW-0418">Kinase</keyword>
<evidence type="ECO:0000256" key="8">
    <source>
        <dbReference type="ARBA" id="ARBA00022777"/>
    </source>
</evidence>
<evidence type="ECO:0000256" key="3">
    <source>
        <dbReference type="ARBA" id="ARBA00012513"/>
    </source>
</evidence>
<keyword evidence="16" id="KW-1185">Reference proteome</keyword>
<evidence type="ECO:0000256" key="5">
    <source>
        <dbReference type="ARBA" id="ARBA00022679"/>
    </source>
</evidence>
<dbReference type="Pfam" id="PF23593">
    <property type="entry name" value="HEAT_ATR"/>
    <property type="match status" value="1"/>
</dbReference>
<keyword evidence="9" id="KW-0067">ATP-binding</keyword>
<keyword evidence="5" id="KW-0808">Transferase</keyword>